<dbReference type="InterPro" id="IPR001251">
    <property type="entry name" value="CRAL-TRIO_dom"/>
</dbReference>
<evidence type="ECO:0000313" key="2">
    <source>
        <dbReference type="EMBL" id="KAH7286085.1"/>
    </source>
</evidence>
<dbReference type="CDD" id="cd00170">
    <property type="entry name" value="SEC14"/>
    <property type="match status" value="1"/>
</dbReference>
<dbReference type="EMBL" id="CM035438">
    <property type="protein sequence ID" value="KAH7286085.1"/>
    <property type="molecule type" value="Genomic_DNA"/>
</dbReference>
<name>A0A8T2QRI3_CERRI</name>
<dbReference type="SUPFAM" id="SSF46938">
    <property type="entry name" value="CRAL/TRIO N-terminal domain"/>
    <property type="match status" value="1"/>
</dbReference>
<accession>A0A8T2QRI3</accession>
<dbReference type="Pfam" id="PF00650">
    <property type="entry name" value="CRAL_TRIO"/>
    <property type="match status" value="1"/>
</dbReference>
<feature type="domain" description="CRAL-TRIO" evidence="1">
    <location>
        <begin position="82"/>
        <end position="231"/>
    </location>
</feature>
<dbReference type="PANTHER" id="PTHR46277">
    <property type="entry name" value="OS03G0850700 PROTEIN"/>
    <property type="match status" value="1"/>
</dbReference>
<dbReference type="PROSITE" id="PS50191">
    <property type="entry name" value="CRAL_TRIO"/>
    <property type="match status" value="1"/>
</dbReference>
<dbReference type="Proteomes" id="UP000825935">
    <property type="component" value="Chromosome 33"/>
</dbReference>
<evidence type="ECO:0000259" key="1">
    <source>
        <dbReference type="PROSITE" id="PS50191"/>
    </source>
</evidence>
<keyword evidence="3" id="KW-1185">Reference proteome</keyword>
<dbReference type="InterPro" id="IPR036273">
    <property type="entry name" value="CRAL/TRIO_N_dom_sf"/>
</dbReference>
<dbReference type="Gene3D" id="3.40.525.10">
    <property type="entry name" value="CRAL-TRIO lipid binding domain"/>
    <property type="match status" value="1"/>
</dbReference>
<dbReference type="PANTHER" id="PTHR46277:SF7">
    <property type="entry name" value="CRAL-TRIO DOMAIN-CONTAINING PROTEIN"/>
    <property type="match status" value="1"/>
</dbReference>
<dbReference type="OrthoDB" id="1434354at2759"/>
<gene>
    <name evidence="2" type="ORF">KP509_33G057800</name>
</gene>
<reference evidence="2" key="1">
    <citation type="submission" date="2021-08" db="EMBL/GenBank/DDBJ databases">
        <title>WGS assembly of Ceratopteris richardii.</title>
        <authorList>
            <person name="Marchant D.B."/>
            <person name="Chen G."/>
            <person name="Jenkins J."/>
            <person name="Shu S."/>
            <person name="Leebens-Mack J."/>
            <person name="Grimwood J."/>
            <person name="Schmutz J."/>
            <person name="Soltis P."/>
            <person name="Soltis D."/>
            <person name="Chen Z.-H."/>
        </authorList>
    </citation>
    <scope>NUCLEOTIDE SEQUENCE</scope>
    <source>
        <strain evidence="2">Whitten #5841</strain>
        <tissue evidence="2">Leaf</tissue>
    </source>
</reference>
<dbReference type="OMA" id="FGKICLH"/>
<dbReference type="Pfam" id="PF03765">
    <property type="entry name" value="CRAL_TRIO_N"/>
    <property type="match status" value="1"/>
</dbReference>
<dbReference type="InterPro" id="IPR011074">
    <property type="entry name" value="CRAL/TRIO_N_dom"/>
</dbReference>
<organism evidence="2 3">
    <name type="scientific">Ceratopteris richardii</name>
    <name type="common">Triangle waterfern</name>
    <dbReference type="NCBI Taxonomy" id="49495"/>
    <lineage>
        <taxon>Eukaryota</taxon>
        <taxon>Viridiplantae</taxon>
        <taxon>Streptophyta</taxon>
        <taxon>Embryophyta</taxon>
        <taxon>Tracheophyta</taxon>
        <taxon>Polypodiopsida</taxon>
        <taxon>Polypodiidae</taxon>
        <taxon>Polypodiales</taxon>
        <taxon>Pteridineae</taxon>
        <taxon>Pteridaceae</taxon>
        <taxon>Parkerioideae</taxon>
        <taxon>Ceratopteris</taxon>
    </lineage>
</organism>
<dbReference type="SMART" id="SM01100">
    <property type="entry name" value="CRAL_TRIO_N"/>
    <property type="match status" value="1"/>
</dbReference>
<dbReference type="AlphaFoldDB" id="A0A8T2QRI3"/>
<proteinExistence type="predicted"/>
<dbReference type="InterPro" id="IPR036865">
    <property type="entry name" value="CRAL-TRIO_dom_sf"/>
</dbReference>
<evidence type="ECO:0000313" key="3">
    <source>
        <dbReference type="Proteomes" id="UP000825935"/>
    </source>
</evidence>
<comment type="caution">
    <text evidence="2">The sequence shown here is derived from an EMBL/GenBank/DDBJ whole genome shotgun (WGS) entry which is preliminary data.</text>
</comment>
<protein>
    <recommendedName>
        <fullName evidence="1">CRAL-TRIO domain-containing protein</fullName>
    </recommendedName>
</protein>
<dbReference type="SUPFAM" id="SSF52087">
    <property type="entry name" value="CRAL/TRIO domain"/>
    <property type="match status" value="1"/>
</dbReference>
<sequence>MGTDSEFDMEVAYFRNAVESLGVSTEEVDDSTCLRFLKARSMHVDKAAKMFVQSHRWRASFVPQGYIPIDHITSELNANKCALQGSSKEGYPLVIGLAAKHYPGSSLDTFKSYVVYILDKTIASASVRGTEKITAIIDLKHMSYKNVDLKGYITAFQILQDFYPERLAKLYLVNAPKFFHGVWKVVSRFLDQSTKDKICVLSNDVIGEVLLSVVDVGTLPSDYGGKAEFIFIQDVDAPNFPWQVGSVPA</sequence>
<dbReference type="SMART" id="SM00516">
    <property type="entry name" value="SEC14"/>
    <property type="match status" value="1"/>
</dbReference>